<reference evidence="3 4" key="1">
    <citation type="submission" date="2024-09" db="EMBL/GenBank/DDBJ databases">
        <authorList>
            <person name="Sun Q."/>
            <person name="Mori K."/>
        </authorList>
    </citation>
    <scope>NUCLEOTIDE SEQUENCE [LARGE SCALE GENOMIC DNA]</scope>
    <source>
        <strain evidence="3 4">JCM 11201</strain>
    </source>
</reference>
<keyword evidence="4" id="KW-1185">Reference proteome</keyword>
<keyword evidence="1" id="KW-0808">Transferase</keyword>
<proteinExistence type="predicted"/>
<dbReference type="GO" id="GO:0008168">
    <property type="term" value="F:methyltransferase activity"/>
    <property type="evidence" value="ECO:0007669"/>
    <property type="project" value="UniProtKB-KW"/>
</dbReference>
<comment type="caution">
    <text evidence="3">The sequence shown here is derived from an EMBL/GenBank/DDBJ whole genome shotgun (WGS) entry which is preliminary data.</text>
</comment>
<dbReference type="CDD" id="cd02440">
    <property type="entry name" value="AdoMet_MTases"/>
    <property type="match status" value="1"/>
</dbReference>
<dbReference type="Proteomes" id="UP001589609">
    <property type="component" value="Unassembled WGS sequence"/>
</dbReference>
<keyword evidence="3" id="KW-0489">Methyltransferase</keyword>
<dbReference type="SUPFAM" id="SSF53335">
    <property type="entry name" value="S-adenosyl-L-methionine-dependent methyltransferases"/>
    <property type="match status" value="1"/>
</dbReference>
<feature type="domain" description="Methyltransferase" evidence="2">
    <location>
        <begin position="41"/>
        <end position="135"/>
    </location>
</feature>
<protein>
    <submittedName>
        <fullName evidence="3">Class I SAM-dependent DNA methyltransferase</fullName>
    </submittedName>
</protein>
<dbReference type="EMBL" id="JBHMAF010000196">
    <property type="protein sequence ID" value="MFB9761766.1"/>
    <property type="molecule type" value="Genomic_DNA"/>
</dbReference>
<dbReference type="Gene3D" id="2.20.25.110">
    <property type="entry name" value="S-adenosyl-L-methionine-dependent methyltransferases"/>
    <property type="match status" value="1"/>
</dbReference>
<evidence type="ECO:0000313" key="3">
    <source>
        <dbReference type="EMBL" id="MFB9761766.1"/>
    </source>
</evidence>
<gene>
    <name evidence="3" type="ORF">ACFFMS_26400</name>
</gene>
<organism evidence="3 4">
    <name type="scientific">Ectobacillus funiculus</name>
    <dbReference type="NCBI Taxonomy" id="137993"/>
    <lineage>
        <taxon>Bacteria</taxon>
        <taxon>Bacillati</taxon>
        <taxon>Bacillota</taxon>
        <taxon>Bacilli</taxon>
        <taxon>Bacillales</taxon>
        <taxon>Bacillaceae</taxon>
        <taxon>Ectobacillus</taxon>
    </lineage>
</organism>
<dbReference type="Gene3D" id="3.40.50.150">
    <property type="entry name" value="Vaccinia Virus protein VP39"/>
    <property type="match status" value="1"/>
</dbReference>
<dbReference type="InterPro" id="IPR041698">
    <property type="entry name" value="Methyltransf_25"/>
</dbReference>
<accession>A0ABV5WNX4</accession>
<sequence length="250" mass="28859">MSYGQFALLYDELMSDMPYDKWVAFVDARRREAGVSGTSLLDLACGTGNIALPLAKAGYQVTGVDLSDDMLTIAQQKLAAAEVNLSLYQQDMRELELPQTFDIVTIFCDSLNYITEEEDVKETFSRVYHHVKGNGLFLFDVHSLYKMHHIFLNETYTINEEDVALIWHCFEGEKPNSVEHELTFFVKDDGDIYRRFEEFHMQRTYELEQLQHWLEEAGFQLIGITGDFEVKGSVTDTTERVFFTAQKKRA</sequence>
<evidence type="ECO:0000259" key="2">
    <source>
        <dbReference type="Pfam" id="PF13649"/>
    </source>
</evidence>
<dbReference type="RefSeq" id="WP_379951886.1">
    <property type="nucleotide sequence ID" value="NZ_JBHMAF010000196.1"/>
</dbReference>
<evidence type="ECO:0000313" key="4">
    <source>
        <dbReference type="Proteomes" id="UP001589609"/>
    </source>
</evidence>
<dbReference type="PANTHER" id="PTHR43861">
    <property type="entry name" value="TRANS-ACONITATE 2-METHYLTRANSFERASE-RELATED"/>
    <property type="match status" value="1"/>
</dbReference>
<name>A0ABV5WNX4_9BACI</name>
<evidence type="ECO:0000256" key="1">
    <source>
        <dbReference type="ARBA" id="ARBA00022679"/>
    </source>
</evidence>
<dbReference type="Pfam" id="PF13649">
    <property type="entry name" value="Methyltransf_25"/>
    <property type="match status" value="1"/>
</dbReference>
<dbReference type="InterPro" id="IPR029063">
    <property type="entry name" value="SAM-dependent_MTases_sf"/>
</dbReference>
<dbReference type="GO" id="GO:0032259">
    <property type="term" value="P:methylation"/>
    <property type="evidence" value="ECO:0007669"/>
    <property type="project" value="UniProtKB-KW"/>
</dbReference>